<dbReference type="Proteomes" id="UP000649617">
    <property type="component" value="Unassembled WGS sequence"/>
</dbReference>
<evidence type="ECO:0000313" key="1">
    <source>
        <dbReference type="EMBL" id="CAE7168079.1"/>
    </source>
</evidence>
<dbReference type="OrthoDB" id="312968at2759"/>
<keyword evidence="2" id="KW-1185">Reference proteome</keyword>
<dbReference type="AlphaFoldDB" id="A0A812IQP7"/>
<organism evidence="1 2">
    <name type="scientific">Symbiodinium pilosum</name>
    <name type="common">Dinoflagellate</name>
    <dbReference type="NCBI Taxonomy" id="2952"/>
    <lineage>
        <taxon>Eukaryota</taxon>
        <taxon>Sar</taxon>
        <taxon>Alveolata</taxon>
        <taxon>Dinophyceae</taxon>
        <taxon>Suessiales</taxon>
        <taxon>Symbiodiniaceae</taxon>
        <taxon>Symbiodinium</taxon>
    </lineage>
</organism>
<reference evidence="1" key="1">
    <citation type="submission" date="2021-02" db="EMBL/GenBank/DDBJ databases">
        <authorList>
            <person name="Dougan E. K."/>
            <person name="Rhodes N."/>
            <person name="Thang M."/>
            <person name="Chan C."/>
        </authorList>
    </citation>
    <scope>NUCLEOTIDE SEQUENCE</scope>
</reference>
<feature type="non-terminal residue" evidence="1">
    <location>
        <position position="1"/>
    </location>
</feature>
<evidence type="ECO:0000313" key="2">
    <source>
        <dbReference type="Proteomes" id="UP000649617"/>
    </source>
</evidence>
<dbReference type="EMBL" id="CAJNIZ010000514">
    <property type="protein sequence ID" value="CAE7168079.1"/>
    <property type="molecule type" value="Genomic_DNA"/>
</dbReference>
<proteinExistence type="predicted"/>
<gene>
    <name evidence="1" type="primary">Nlrc3</name>
    <name evidence="1" type="ORF">SPIL2461_LOCUS615</name>
</gene>
<comment type="caution">
    <text evidence="1">The sequence shown here is derived from an EMBL/GenBank/DDBJ whole genome shotgun (WGS) entry which is preliminary data.</text>
</comment>
<protein>
    <submittedName>
        <fullName evidence="1">Nlrc3 protein</fullName>
    </submittedName>
</protein>
<sequence length="206" mass="23776">MFLAPRLARKYCRIQKFAPDQNSTQVKQAILPFYAKLVSAYRQMSSWAEKHQVFGASLHALQVMLLKANAFDRYVPVEHLSSMAFAAHAVERKFQEEIKVRSDAYLIRYQFVEAMLRMAEAKYLRTAKASDLSEAVTMLMSQHLLEEFSPIYQQEQQFLMDIMTEEVDYVFKSNLSVLNAAFLIYAGSVDTPAEMPYVKDQMSKTK</sequence>
<name>A0A812IQP7_SYMPI</name>
<accession>A0A812IQP7</accession>